<evidence type="ECO:0000313" key="2">
    <source>
        <dbReference type="Proteomes" id="UP000799753"/>
    </source>
</evidence>
<keyword evidence="2" id="KW-1185">Reference proteome</keyword>
<dbReference type="Proteomes" id="UP000799753">
    <property type="component" value="Unassembled WGS sequence"/>
</dbReference>
<accession>A0A6A6S3W7</accession>
<dbReference type="PANTHER" id="PTHR42085">
    <property type="entry name" value="F-BOX DOMAIN-CONTAINING PROTEIN"/>
    <property type="match status" value="1"/>
</dbReference>
<reference evidence="1" key="1">
    <citation type="journal article" date="2020" name="Stud. Mycol.">
        <title>101 Dothideomycetes genomes: a test case for predicting lifestyles and emergence of pathogens.</title>
        <authorList>
            <person name="Haridas S."/>
            <person name="Albert R."/>
            <person name="Binder M."/>
            <person name="Bloem J."/>
            <person name="Labutti K."/>
            <person name="Salamov A."/>
            <person name="Andreopoulos B."/>
            <person name="Baker S."/>
            <person name="Barry K."/>
            <person name="Bills G."/>
            <person name="Bluhm B."/>
            <person name="Cannon C."/>
            <person name="Castanera R."/>
            <person name="Culley D."/>
            <person name="Daum C."/>
            <person name="Ezra D."/>
            <person name="Gonzalez J."/>
            <person name="Henrissat B."/>
            <person name="Kuo A."/>
            <person name="Liang C."/>
            <person name="Lipzen A."/>
            <person name="Lutzoni F."/>
            <person name="Magnuson J."/>
            <person name="Mondo S."/>
            <person name="Nolan M."/>
            <person name="Ohm R."/>
            <person name="Pangilinan J."/>
            <person name="Park H.-J."/>
            <person name="Ramirez L."/>
            <person name="Alfaro M."/>
            <person name="Sun H."/>
            <person name="Tritt A."/>
            <person name="Yoshinaga Y."/>
            <person name="Zwiers L.-H."/>
            <person name="Turgeon B."/>
            <person name="Goodwin S."/>
            <person name="Spatafora J."/>
            <person name="Crous P."/>
            <person name="Grigoriev I."/>
        </authorList>
    </citation>
    <scope>NUCLEOTIDE SEQUENCE</scope>
    <source>
        <strain evidence="1">CBS 473.64</strain>
    </source>
</reference>
<name>A0A6A6S3W7_9PLEO</name>
<evidence type="ECO:0008006" key="3">
    <source>
        <dbReference type="Google" id="ProtNLM"/>
    </source>
</evidence>
<protein>
    <recommendedName>
        <fullName evidence="3">F-box domain-containing protein</fullName>
    </recommendedName>
</protein>
<dbReference type="AlphaFoldDB" id="A0A6A6S3W7"/>
<gene>
    <name evidence="1" type="ORF">P280DRAFT_269143</name>
</gene>
<dbReference type="InterPro" id="IPR038883">
    <property type="entry name" value="AN11006-like"/>
</dbReference>
<evidence type="ECO:0000313" key="1">
    <source>
        <dbReference type="EMBL" id="KAF2642606.1"/>
    </source>
</evidence>
<organism evidence="1 2">
    <name type="scientific">Massarina eburnea CBS 473.64</name>
    <dbReference type="NCBI Taxonomy" id="1395130"/>
    <lineage>
        <taxon>Eukaryota</taxon>
        <taxon>Fungi</taxon>
        <taxon>Dikarya</taxon>
        <taxon>Ascomycota</taxon>
        <taxon>Pezizomycotina</taxon>
        <taxon>Dothideomycetes</taxon>
        <taxon>Pleosporomycetidae</taxon>
        <taxon>Pleosporales</taxon>
        <taxon>Massarineae</taxon>
        <taxon>Massarinaceae</taxon>
        <taxon>Massarina</taxon>
    </lineage>
</organism>
<dbReference type="PANTHER" id="PTHR42085:SF1">
    <property type="entry name" value="F-BOX DOMAIN-CONTAINING PROTEIN"/>
    <property type="match status" value="1"/>
</dbReference>
<dbReference type="EMBL" id="MU006781">
    <property type="protein sequence ID" value="KAF2642606.1"/>
    <property type="molecule type" value="Genomic_DNA"/>
</dbReference>
<dbReference type="OrthoDB" id="72726at2759"/>
<sequence>MSPILSLPLELRELIYEYIFSSYTVRRGFHTTSSNRTALLQTCKQIHHEAWRHLPMNARFHFCGTEAMLDSLLSVDQAVLTRVRHIRVKAFTFPLYATRRQDLGYYPTYYFNNALSLLPGLHLDELVVEDCFHGFGLLDGYRDVVTYFDIENLLKSDAWKKLVYITPNTDFIASGYDHRRKRRAQPETWDTMVKERDGPESGAHVELWITPETTTTPRPWKARPGTDVVENWRLATPEQELKGEVRVIAHRGKGAAYTQTGMSQKMPWEELKGKEGGFAPENWTPYYNDMADAVGWVYGGYGRRMMLASRALGHYE</sequence>
<proteinExistence type="predicted"/>